<comment type="caution">
    <text evidence="2">The sequence shown here is derived from an EMBL/GenBank/DDBJ whole genome shotgun (WGS) entry which is preliminary data.</text>
</comment>
<protein>
    <submittedName>
        <fullName evidence="2">Uncharacterized protein</fullName>
    </submittedName>
</protein>
<organism evidence="2 3">
    <name type="scientific">Punica granatum</name>
    <name type="common">Pomegranate</name>
    <dbReference type="NCBI Taxonomy" id="22663"/>
    <lineage>
        <taxon>Eukaryota</taxon>
        <taxon>Viridiplantae</taxon>
        <taxon>Streptophyta</taxon>
        <taxon>Embryophyta</taxon>
        <taxon>Tracheophyta</taxon>
        <taxon>Spermatophyta</taxon>
        <taxon>Magnoliopsida</taxon>
        <taxon>eudicotyledons</taxon>
        <taxon>Gunneridae</taxon>
        <taxon>Pentapetalae</taxon>
        <taxon>rosids</taxon>
        <taxon>malvids</taxon>
        <taxon>Myrtales</taxon>
        <taxon>Lythraceae</taxon>
        <taxon>Punica</taxon>
    </lineage>
</organism>
<feature type="region of interest" description="Disordered" evidence="1">
    <location>
        <begin position="1"/>
        <end position="79"/>
    </location>
</feature>
<gene>
    <name evidence="2" type="ORF">CRG98_040087</name>
</gene>
<reference evidence="2 3" key="1">
    <citation type="submission" date="2017-11" db="EMBL/GenBank/DDBJ databases">
        <title>De-novo sequencing of pomegranate (Punica granatum L.) genome.</title>
        <authorList>
            <person name="Akparov Z."/>
            <person name="Amiraslanov A."/>
            <person name="Hajiyeva S."/>
            <person name="Abbasov M."/>
            <person name="Kaur K."/>
            <person name="Hamwieh A."/>
            <person name="Solovyev V."/>
            <person name="Salamov A."/>
            <person name="Braich B."/>
            <person name="Kosarev P."/>
            <person name="Mahmoud A."/>
            <person name="Hajiyev E."/>
            <person name="Babayeva S."/>
            <person name="Izzatullayeva V."/>
            <person name="Mammadov A."/>
            <person name="Mammadov A."/>
            <person name="Sharifova S."/>
            <person name="Ojaghi J."/>
            <person name="Eynullazada K."/>
            <person name="Bayramov B."/>
            <person name="Abdulazimova A."/>
            <person name="Shahmuradov I."/>
        </authorList>
    </citation>
    <scope>NUCLEOTIDE SEQUENCE [LARGE SCALE GENOMIC DNA]</scope>
    <source>
        <strain evidence="3">cv. AG2017</strain>
        <tissue evidence="2">Leaf</tissue>
    </source>
</reference>
<keyword evidence="3" id="KW-1185">Reference proteome</keyword>
<accession>A0A2I0I6L1</accession>
<feature type="compositionally biased region" description="Basic and acidic residues" evidence="1">
    <location>
        <begin position="1"/>
        <end position="12"/>
    </location>
</feature>
<evidence type="ECO:0000313" key="3">
    <source>
        <dbReference type="Proteomes" id="UP000233551"/>
    </source>
</evidence>
<evidence type="ECO:0000256" key="1">
    <source>
        <dbReference type="SAM" id="MobiDB-lite"/>
    </source>
</evidence>
<dbReference type="EMBL" id="PGOL01003807">
    <property type="protein sequence ID" value="PKI39617.1"/>
    <property type="molecule type" value="Genomic_DNA"/>
</dbReference>
<feature type="non-terminal residue" evidence="2">
    <location>
        <position position="1"/>
    </location>
</feature>
<sequence>ARQEVKTEKTQLGDEQIEADLPIKGEAEGPSEGASADPTGHAEEGSQRPGLDVHQDVGDGVDEGEEEAEVKEEPPAGEEALGLLLDELANGGGKVEEDGGGEEDGPEERMWIRMLTLLLRYAT</sequence>
<name>A0A2I0I6L1_PUNGR</name>
<dbReference type="Proteomes" id="UP000233551">
    <property type="component" value="Unassembled WGS sequence"/>
</dbReference>
<proteinExistence type="predicted"/>
<dbReference type="AlphaFoldDB" id="A0A2I0I6L1"/>
<evidence type="ECO:0000313" key="2">
    <source>
        <dbReference type="EMBL" id="PKI39617.1"/>
    </source>
</evidence>
<feature type="compositionally biased region" description="Basic and acidic residues" evidence="1">
    <location>
        <begin position="40"/>
        <end position="57"/>
    </location>
</feature>
<feature type="compositionally biased region" description="Acidic residues" evidence="1">
    <location>
        <begin position="59"/>
        <end position="70"/>
    </location>
</feature>